<dbReference type="AlphaFoldDB" id="A0A7D5KZP9"/>
<accession>A0A7D5KZP9</accession>
<dbReference type="EMBL" id="CP058601">
    <property type="protein sequence ID" value="QLG49780.1"/>
    <property type="molecule type" value="Genomic_DNA"/>
</dbReference>
<feature type="region of interest" description="Disordered" evidence="1">
    <location>
        <begin position="112"/>
        <end position="135"/>
    </location>
</feature>
<gene>
    <name evidence="2" type="ORF">HYG82_13380</name>
</gene>
<dbReference type="PROSITE" id="PS51318">
    <property type="entry name" value="TAT"/>
    <property type="match status" value="1"/>
</dbReference>
<evidence type="ECO:0000256" key="1">
    <source>
        <dbReference type="SAM" id="MobiDB-lite"/>
    </source>
</evidence>
<protein>
    <submittedName>
        <fullName evidence="2">Uncharacterized protein</fullName>
    </submittedName>
</protein>
<evidence type="ECO:0000313" key="2">
    <source>
        <dbReference type="EMBL" id="QLG49780.1"/>
    </source>
</evidence>
<reference evidence="2 3" key="1">
    <citation type="submission" date="2020-07" db="EMBL/GenBank/DDBJ databases">
        <authorList>
            <person name="Cui H."/>
        </authorList>
    </citation>
    <scope>NUCLEOTIDE SEQUENCE [LARGE SCALE GENOMIC DNA]</scope>
    <source>
        <strain evidence="2 3">YPL8</strain>
    </source>
</reference>
<organism evidence="2 3">
    <name type="scientific">Natrinema halophilum</name>
    <dbReference type="NCBI Taxonomy" id="1699371"/>
    <lineage>
        <taxon>Archaea</taxon>
        <taxon>Methanobacteriati</taxon>
        <taxon>Methanobacteriota</taxon>
        <taxon>Stenosarchaea group</taxon>
        <taxon>Halobacteria</taxon>
        <taxon>Halobacteriales</taxon>
        <taxon>Natrialbaceae</taxon>
        <taxon>Natrinema</taxon>
    </lineage>
</organism>
<dbReference type="InterPro" id="IPR006311">
    <property type="entry name" value="TAT_signal"/>
</dbReference>
<sequence>MSNKINRRRFVQTSGAVTGLAGFSGLASAHDREHGIESNIDVNVETVTSNGTQYTASIAHNLETGEKNGTILSVEDSSNQSAGEFEPLASDSTQPYEISNAVLERLDESAFENATSTGNTSRVRTADASSSSNGLWGQLRDASNASAGSNTVRIQKEEELLVHVAKEIKAGVKDSIDQLGAYYLKSAADRDCDYFKNDTHHQLGVCIGYEQVLAEYTEAAISGILGALIGSVGGIKGAFVGGLVGGVAGKAVGDLKDSTDLTLILCDKDNCSFFGYGPCKPEIDVFVSGYWFDVNRELLHVPTPNVKPPQNHVPGSHLDMFPTPDEGYYEIFYISD</sequence>
<proteinExistence type="predicted"/>
<dbReference type="Proteomes" id="UP000509241">
    <property type="component" value="Chromosome"/>
</dbReference>
<name>A0A7D5KZP9_9EURY</name>
<dbReference type="GeneID" id="56034301"/>
<evidence type="ECO:0000313" key="3">
    <source>
        <dbReference type="Proteomes" id="UP000509241"/>
    </source>
</evidence>
<dbReference type="KEGG" id="haly:HYG82_13380"/>
<dbReference type="RefSeq" id="WP_179261655.1">
    <property type="nucleotide sequence ID" value="NZ_CP058601.1"/>
</dbReference>
<keyword evidence="3" id="KW-1185">Reference proteome</keyword>